<protein>
    <submittedName>
        <fullName evidence="2">Uncharacterized protein</fullName>
    </submittedName>
</protein>
<reference evidence="2" key="2">
    <citation type="submission" date="2025-08" db="UniProtKB">
        <authorList>
            <consortium name="Ensembl"/>
        </authorList>
    </citation>
    <scope>IDENTIFICATION</scope>
    <source>
        <strain evidence="2">Thoroughbred</strain>
    </source>
</reference>
<feature type="region of interest" description="Disordered" evidence="1">
    <location>
        <begin position="19"/>
        <end position="39"/>
    </location>
</feature>
<accession>A0A9L0TIS2</accession>
<dbReference type="GeneTree" id="ENSGT00940000167837"/>
<name>A0A9L0TIS2_HORSE</name>
<organism evidence="2 3">
    <name type="scientific">Equus caballus</name>
    <name type="common">Horse</name>
    <dbReference type="NCBI Taxonomy" id="9796"/>
    <lineage>
        <taxon>Eukaryota</taxon>
        <taxon>Metazoa</taxon>
        <taxon>Chordata</taxon>
        <taxon>Craniata</taxon>
        <taxon>Vertebrata</taxon>
        <taxon>Euteleostomi</taxon>
        <taxon>Mammalia</taxon>
        <taxon>Eutheria</taxon>
        <taxon>Laurasiatheria</taxon>
        <taxon>Perissodactyla</taxon>
        <taxon>Equidae</taxon>
        <taxon>Equus</taxon>
    </lineage>
</organism>
<dbReference type="Proteomes" id="UP000002281">
    <property type="component" value="Chromosome 1"/>
</dbReference>
<evidence type="ECO:0000256" key="1">
    <source>
        <dbReference type="SAM" id="MobiDB-lite"/>
    </source>
</evidence>
<reference evidence="2 3" key="1">
    <citation type="journal article" date="2009" name="Science">
        <title>Genome sequence, comparative analysis, and population genetics of the domestic horse.</title>
        <authorList>
            <consortium name="Broad Institute Genome Sequencing Platform"/>
            <consortium name="Broad Institute Whole Genome Assembly Team"/>
            <person name="Wade C.M."/>
            <person name="Giulotto E."/>
            <person name="Sigurdsson S."/>
            <person name="Zoli M."/>
            <person name="Gnerre S."/>
            <person name="Imsland F."/>
            <person name="Lear T.L."/>
            <person name="Adelson D.L."/>
            <person name="Bailey E."/>
            <person name="Bellone R.R."/>
            <person name="Bloecker H."/>
            <person name="Distl O."/>
            <person name="Edgar R.C."/>
            <person name="Garber M."/>
            <person name="Leeb T."/>
            <person name="Mauceli E."/>
            <person name="MacLeod J.N."/>
            <person name="Penedo M.C.T."/>
            <person name="Raison J.M."/>
            <person name="Sharpe T."/>
            <person name="Vogel J."/>
            <person name="Andersson L."/>
            <person name="Antczak D.F."/>
            <person name="Biagi T."/>
            <person name="Binns M.M."/>
            <person name="Chowdhary B.P."/>
            <person name="Coleman S.J."/>
            <person name="Della Valle G."/>
            <person name="Fryc S."/>
            <person name="Guerin G."/>
            <person name="Hasegawa T."/>
            <person name="Hill E.W."/>
            <person name="Jurka J."/>
            <person name="Kiialainen A."/>
            <person name="Lindgren G."/>
            <person name="Liu J."/>
            <person name="Magnani E."/>
            <person name="Mickelson J.R."/>
            <person name="Murray J."/>
            <person name="Nergadze S.G."/>
            <person name="Onofrio R."/>
            <person name="Pedroni S."/>
            <person name="Piras M.F."/>
            <person name="Raudsepp T."/>
            <person name="Rocchi M."/>
            <person name="Roeed K.H."/>
            <person name="Ryder O.A."/>
            <person name="Searle S."/>
            <person name="Skow L."/>
            <person name="Swinburne J.E."/>
            <person name="Syvaenen A.C."/>
            <person name="Tozaki T."/>
            <person name="Valberg S.J."/>
            <person name="Vaudin M."/>
            <person name="White J.R."/>
            <person name="Zody M.C."/>
            <person name="Lander E.S."/>
            <person name="Lindblad-Toh K."/>
        </authorList>
    </citation>
    <scope>NUCLEOTIDE SEQUENCE [LARGE SCALE GENOMIC DNA]</scope>
    <source>
        <strain evidence="2 3">Thoroughbred</strain>
    </source>
</reference>
<dbReference type="Ensembl" id="ENSECAT00000094642.1">
    <property type="protein sequence ID" value="ENSECAP00000086230.1"/>
    <property type="gene ID" value="ENSECAG00000047322.1"/>
</dbReference>
<evidence type="ECO:0000313" key="2">
    <source>
        <dbReference type="Ensembl" id="ENSECAP00000086230.1"/>
    </source>
</evidence>
<proteinExistence type="predicted"/>
<reference evidence="2" key="3">
    <citation type="submission" date="2025-09" db="UniProtKB">
        <authorList>
            <consortium name="Ensembl"/>
        </authorList>
    </citation>
    <scope>IDENTIFICATION</scope>
    <source>
        <strain evidence="2">Thoroughbred</strain>
    </source>
</reference>
<dbReference type="AlphaFoldDB" id="A0A9L0TIS2"/>
<evidence type="ECO:0000313" key="3">
    <source>
        <dbReference type="Proteomes" id="UP000002281"/>
    </source>
</evidence>
<keyword evidence="3" id="KW-1185">Reference proteome</keyword>
<sequence length="84" mass="9944">IADLRGYLLNLLLQSKSPRLKRPLQRKERRDPKKTRGKPMLTRMGITLQKMEIVQISETLLSILWDMYSEVELLDQKVILFSNF</sequence>